<protein>
    <recommendedName>
        <fullName evidence="3">Helix-turn-helix domain-containing protein</fullName>
    </recommendedName>
</protein>
<dbReference type="Proteomes" id="UP000246894">
    <property type="component" value="Chromosome"/>
</dbReference>
<sequence length="202" mass="21923">MSLTVSQAAQQAGISARQVRRAIEEGILSADRVGASYIIQSRQLQAFSRINHRGRNWSAETQNAALSLLSGTNVEGLDSTEKSRLKKRVATMALHALIGQIMRGRYALRRSATSTTLNNLDMAVLPELGLSAKGGNAVLIAENASSRARELRLAQDSTGDIVVVEGTQAHRKVLEACALYIFGDVREHSAAQTWLEELRGKL</sequence>
<dbReference type="AlphaFoldDB" id="A0A2Z3RW61"/>
<dbReference type="KEGG" id="aum:AURMO_00252"/>
<keyword evidence="2" id="KW-1185">Reference proteome</keyword>
<evidence type="ECO:0000313" key="1">
    <source>
        <dbReference type="EMBL" id="AWR20871.1"/>
    </source>
</evidence>
<dbReference type="EMBL" id="CP023994">
    <property type="protein sequence ID" value="AWR20871.1"/>
    <property type="molecule type" value="Genomic_DNA"/>
</dbReference>
<evidence type="ECO:0000313" key="2">
    <source>
        <dbReference type="Proteomes" id="UP000246894"/>
    </source>
</evidence>
<evidence type="ECO:0008006" key="3">
    <source>
        <dbReference type="Google" id="ProtNLM"/>
    </source>
</evidence>
<gene>
    <name evidence="1" type="ORF">AURMO_00252</name>
</gene>
<name>A0A2Z3RW61_9MICO</name>
<proteinExistence type="predicted"/>
<accession>A0A2Z3RW61</accession>
<dbReference type="RefSeq" id="WP_162532628.1">
    <property type="nucleotide sequence ID" value="NZ_CP023994.1"/>
</dbReference>
<organism evidence="1 2">
    <name type="scientific">Aurantimicrobium photophilum</name>
    <dbReference type="NCBI Taxonomy" id="1987356"/>
    <lineage>
        <taxon>Bacteria</taxon>
        <taxon>Bacillati</taxon>
        <taxon>Actinomycetota</taxon>
        <taxon>Actinomycetes</taxon>
        <taxon>Micrococcales</taxon>
        <taxon>Microbacteriaceae</taxon>
        <taxon>Aurantimicrobium</taxon>
    </lineage>
</organism>
<reference evidence="1 2" key="1">
    <citation type="submission" date="2017-10" db="EMBL/GenBank/DDBJ databases">
        <title>Genome of an Actinobacterium that displays light-enhanced growth.</title>
        <authorList>
            <person name="Maresca J.A."/>
            <person name="Hempel P."/>
            <person name="Shevchenko O."/>
            <person name="Miller K.J."/>
            <person name="Hahn M.W."/>
        </authorList>
    </citation>
    <scope>NUCLEOTIDE SEQUENCE [LARGE SCALE GENOMIC DNA]</scope>
    <source>
        <strain evidence="1 2">MWH-Mo1</strain>
    </source>
</reference>